<proteinExistence type="inferred from homology"/>
<dbReference type="OMA" id="DYIYRTM"/>
<dbReference type="PANTHER" id="PTHR11863">
    <property type="entry name" value="STEROL DESATURASE"/>
    <property type="match status" value="1"/>
</dbReference>
<dbReference type="EC" id="4.1.99.5" evidence="3"/>
<comment type="catalytic activity">
    <reaction evidence="9">
        <text>a long-chain fatty aldehyde + 2 NADPH + O2 + H(+) = a long-chain alkane + formate + 2 NADP(+) + H2O</text>
        <dbReference type="Rhea" id="RHEA:21440"/>
        <dbReference type="ChEBI" id="CHEBI:15377"/>
        <dbReference type="ChEBI" id="CHEBI:15378"/>
        <dbReference type="ChEBI" id="CHEBI:15379"/>
        <dbReference type="ChEBI" id="CHEBI:15740"/>
        <dbReference type="ChEBI" id="CHEBI:17176"/>
        <dbReference type="ChEBI" id="CHEBI:57783"/>
        <dbReference type="ChEBI" id="CHEBI:58349"/>
        <dbReference type="ChEBI" id="CHEBI:83563"/>
        <dbReference type="EC" id="4.1.99.5"/>
    </reaction>
</comment>
<accession>A0A0K9PK96</accession>
<dbReference type="EMBL" id="LFYR01000773">
    <property type="protein sequence ID" value="KMZ69401.1"/>
    <property type="molecule type" value="Genomic_DNA"/>
</dbReference>
<keyword evidence="8" id="KW-0456">Lyase</keyword>
<dbReference type="Pfam" id="PF04116">
    <property type="entry name" value="FA_hydroxylase"/>
    <property type="match status" value="1"/>
</dbReference>
<evidence type="ECO:0000256" key="1">
    <source>
        <dbReference type="ARBA" id="ARBA00004477"/>
    </source>
</evidence>
<evidence type="ECO:0000256" key="10">
    <source>
        <dbReference type="SAM" id="Phobius"/>
    </source>
</evidence>
<feature type="transmembrane region" description="Helical" evidence="10">
    <location>
        <begin position="100"/>
        <end position="116"/>
    </location>
</feature>
<dbReference type="Pfam" id="PF12076">
    <property type="entry name" value="CER1-like_C"/>
    <property type="match status" value="1"/>
</dbReference>
<evidence type="ECO:0000256" key="4">
    <source>
        <dbReference type="ARBA" id="ARBA00022692"/>
    </source>
</evidence>
<dbReference type="Proteomes" id="UP000036987">
    <property type="component" value="Unassembled WGS sequence"/>
</dbReference>
<dbReference type="GO" id="GO:0005789">
    <property type="term" value="C:endoplasmic reticulum membrane"/>
    <property type="evidence" value="ECO:0007669"/>
    <property type="project" value="UniProtKB-SubCell"/>
</dbReference>
<comment type="caution">
    <text evidence="13">The sequence shown here is derived from an EMBL/GenBank/DDBJ whole genome shotgun (WGS) entry which is preliminary data.</text>
</comment>
<dbReference type="AlphaFoldDB" id="A0A0K9PK96"/>
<dbReference type="GO" id="GO:0005506">
    <property type="term" value="F:iron ion binding"/>
    <property type="evidence" value="ECO:0007669"/>
    <property type="project" value="InterPro"/>
</dbReference>
<evidence type="ECO:0000256" key="5">
    <source>
        <dbReference type="ARBA" id="ARBA00022824"/>
    </source>
</evidence>
<feature type="transmembrane region" description="Helical" evidence="10">
    <location>
        <begin position="226"/>
        <end position="245"/>
    </location>
</feature>
<dbReference type="InterPro" id="IPR006694">
    <property type="entry name" value="Fatty_acid_hydroxylase"/>
</dbReference>
<keyword evidence="7 10" id="KW-0472">Membrane</keyword>
<evidence type="ECO:0000259" key="11">
    <source>
        <dbReference type="Pfam" id="PF04116"/>
    </source>
</evidence>
<dbReference type="STRING" id="29655.A0A0K9PK96"/>
<gene>
    <name evidence="13" type="ORF">ZOSMA_215G00360</name>
</gene>
<comment type="similarity">
    <text evidence="2">Belongs to the sterol desaturase family.</text>
</comment>
<evidence type="ECO:0000256" key="9">
    <source>
        <dbReference type="ARBA" id="ARBA00047909"/>
    </source>
</evidence>
<organism evidence="13 14">
    <name type="scientific">Zostera marina</name>
    <name type="common">Eelgrass</name>
    <dbReference type="NCBI Taxonomy" id="29655"/>
    <lineage>
        <taxon>Eukaryota</taxon>
        <taxon>Viridiplantae</taxon>
        <taxon>Streptophyta</taxon>
        <taxon>Embryophyta</taxon>
        <taxon>Tracheophyta</taxon>
        <taxon>Spermatophyta</taxon>
        <taxon>Magnoliopsida</taxon>
        <taxon>Liliopsida</taxon>
        <taxon>Zosteraceae</taxon>
        <taxon>Zostera</taxon>
    </lineage>
</organism>
<feature type="transmembrane region" description="Helical" evidence="10">
    <location>
        <begin position="128"/>
        <end position="147"/>
    </location>
</feature>
<keyword evidence="5" id="KW-0256">Endoplasmic reticulum</keyword>
<dbReference type="InterPro" id="IPR021940">
    <property type="entry name" value="CER1-like_C"/>
</dbReference>
<feature type="transmembrane region" description="Helical" evidence="10">
    <location>
        <begin position="184"/>
        <end position="214"/>
    </location>
</feature>
<reference evidence="14" key="1">
    <citation type="journal article" date="2016" name="Nature">
        <title>The genome of the seagrass Zostera marina reveals angiosperm adaptation to the sea.</title>
        <authorList>
            <person name="Olsen J.L."/>
            <person name="Rouze P."/>
            <person name="Verhelst B."/>
            <person name="Lin Y.-C."/>
            <person name="Bayer T."/>
            <person name="Collen J."/>
            <person name="Dattolo E."/>
            <person name="De Paoli E."/>
            <person name="Dittami S."/>
            <person name="Maumus F."/>
            <person name="Michel G."/>
            <person name="Kersting A."/>
            <person name="Lauritano C."/>
            <person name="Lohaus R."/>
            <person name="Toepel M."/>
            <person name="Tonon T."/>
            <person name="Vanneste K."/>
            <person name="Amirebrahimi M."/>
            <person name="Brakel J."/>
            <person name="Bostroem C."/>
            <person name="Chovatia M."/>
            <person name="Grimwood J."/>
            <person name="Jenkins J.W."/>
            <person name="Jueterbock A."/>
            <person name="Mraz A."/>
            <person name="Stam W.T."/>
            <person name="Tice H."/>
            <person name="Bornberg-Bauer E."/>
            <person name="Green P.J."/>
            <person name="Pearson G.A."/>
            <person name="Procaccini G."/>
            <person name="Duarte C.M."/>
            <person name="Schmutz J."/>
            <person name="Reusch T.B.H."/>
            <person name="Van de Peer Y."/>
        </authorList>
    </citation>
    <scope>NUCLEOTIDE SEQUENCE [LARGE SCALE GENOMIC DNA]</scope>
    <source>
        <strain evidence="14">cv. Finnish</strain>
    </source>
</reference>
<dbReference type="InterPro" id="IPR050307">
    <property type="entry name" value="Sterol_Desaturase_Related"/>
</dbReference>
<evidence type="ECO:0000256" key="3">
    <source>
        <dbReference type="ARBA" id="ARBA00013146"/>
    </source>
</evidence>
<dbReference type="GO" id="GO:0071771">
    <property type="term" value="F:aldehyde oxygenase (deformylating) activity"/>
    <property type="evidence" value="ECO:0007669"/>
    <property type="project" value="UniProtKB-EC"/>
</dbReference>
<keyword evidence="14" id="KW-1185">Reference proteome</keyword>
<evidence type="ECO:0000313" key="14">
    <source>
        <dbReference type="Proteomes" id="UP000036987"/>
    </source>
</evidence>
<keyword evidence="6 10" id="KW-1133">Transmembrane helix</keyword>
<evidence type="ECO:0000256" key="6">
    <source>
        <dbReference type="ARBA" id="ARBA00022989"/>
    </source>
</evidence>
<evidence type="ECO:0000313" key="13">
    <source>
        <dbReference type="EMBL" id="KMZ69401.1"/>
    </source>
</evidence>
<evidence type="ECO:0000259" key="12">
    <source>
        <dbReference type="Pfam" id="PF12076"/>
    </source>
</evidence>
<name>A0A0K9PK96_ZOSMR</name>
<comment type="subcellular location">
    <subcellularLocation>
        <location evidence="1">Endoplasmic reticulum membrane</location>
        <topology evidence="1">Multi-pass membrane protein</topology>
    </subcellularLocation>
</comment>
<dbReference type="OrthoDB" id="408954at2759"/>
<feature type="domain" description="Fatty acid hydroxylase" evidence="11">
    <location>
        <begin position="140"/>
        <end position="274"/>
    </location>
</feature>
<protein>
    <recommendedName>
        <fullName evidence="3">aldehyde oxygenase (deformylating)</fullName>
        <ecNumber evidence="3">4.1.99.5</ecNumber>
    </recommendedName>
</protein>
<dbReference type="GO" id="GO:0008610">
    <property type="term" value="P:lipid biosynthetic process"/>
    <property type="evidence" value="ECO:0007669"/>
    <property type="project" value="InterPro"/>
</dbReference>
<dbReference type="GO" id="GO:0016491">
    <property type="term" value="F:oxidoreductase activity"/>
    <property type="evidence" value="ECO:0007669"/>
    <property type="project" value="InterPro"/>
</dbReference>
<evidence type="ECO:0000256" key="8">
    <source>
        <dbReference type="ARBA" id="ARBA00023239"/>
    </source>
</evidence>
<sequence length="626" mass="72314">MASNPGLFTDWPWKKLGSFKWVVLAPLIAHSAYTSMRRKEEGRGVDLLNIAVLPIQILRIIHSQAWISFSRFMTCNSKKKIVNKSLEFEQVDRERNWDDQIVLTAVILYLISMFFPNGSELVWWDSKGILLIIIIHTGPVEFLYYWLHRALHHHFLYSRYHSHHHASIVTEPITAVIHPFAEELAYFALFAMPLLTMVYVGMGSIAAFIGYLFYIDLMNYLGHCNFEIVPNWLFVVFPPLKYLMYTPSFHSLHHTQFRTNYSLFMPFYDYVYNTADNSTDRLYQNSLKTREDRVDVVHLTHPTTLMSIFHLRTGFSALASRPYDEILPYKWLLWPFTWYSLLLTYFCRSPFPVERNKLGKLEMQTWAIPRYSFQYSGTTKNHHRRINEMIEKVINHAEGNRIKVLSLGLLNQDEDLNQNGEVYIAKNPKLKLRVVDGSCLAVAAVLNSIPQGTKQVIIRGKLSKVGFVVAKTLLSQGKLQVIAIHSKELNALKLRLPGALSNSPKLILSNHQASKVWLVDDGLSEEDQRKAAKGARFIPFSQFPPKECRRDCIYHATPSMLVPKYLENMHSCENWLPRRVMSAWRIAGMVHAVEGWNEHEVGNTVLDVDKAWNGALSHGFLPFQTE</sequence>
<evidence type="ECO:0000256" key="2">
    <source>
        <dbReference type="ARBA" id="ARBA00009324"/>
    </source>
</evidence>
<evidence type="ECO:0000256" key="7">
    <source>
        <dbReference type="ARBA" id="ARBA00023136"/>
    </source>
</evidence>
<keyword evidence="4 10" id="KW-0812">Transmembrane</keyword>
<feature type="domain" description="Very-long-chain aldehyde decarbonylase CER1-like C-terminal" evidence="12">
    <location>
        <begin position="456"/>
        <end position="622"/>
    </location>
</feature>